<dbReference type="AlphaFoldDB" id="A0A078B863"/>
<protein>
    <submittedName>
        <fullName evidence="1">Uncharacterized protein</fullName>
    </submittedName>
</protein>
<sequence length="249" mass="28636">MLCLITDEEISIYGTTYSNDQVALDVKILKCDQMILNQFETGNQELARISFNEDEKIESVTRQTFTILDAITNTGGFMSIIFTAAQMIIGSIQAQLFYSSLLKKSFLTLDESKKEKSLKERSDTTFVDLGQLDDSCNIAKIANQDSNKEYSNSRQQQSLDENDYQWDFLNDDSTRTKASDKYKNVINQLKLFKQGKSKLESEFDISKIILKLRNLELLSQIMISKYQRTIIPYMSENILNLSKDQDKKT</sequence>
<proteinExistence type="predicted"/>
<dbReference type="EMBL" id="CCKQ01018621">
    <property type="protein sequence ID" value="CDW90594.1"/>
    <property type="molecule type" value="Genomic_DNA"/>
</dbReference>
<evidence type="ECO:0000313" key="2">
    <source>
        <dbReference type="Proteomes" id="UP000039865"/>
    </source>
</evidence>
<dbReference type="Proteomes" id="UP000039865">
    <property type="component" value="Unassembled WGS sequence"/>
</dbReference>
<dbReference type="InParanoid" id="A0A078B863"/>
<organism evidence="1 2">
    <name type="scientific">Stylonychia lemnae</name>
    <name type="common">Ciliate</name>
    <dbReference type="NCBI Taxonomy" id="5949"/>
    <lineage>
        <taxon>Eukaryota</taxon>
        <taxon>Sar</taxon>
        <taxon>Alveolata</taxon>
        <taxon>Ciliophora</taxon>
        <taxon>Intramacronucleata</taxon>
        <taxon>Spirotrichea</taxon>
        <taxon>Stichotrichia</taxon>
        <taxon>Sporadotrichida</taxon>
        <taxon>Oxytrichidae</taxon>
        <taxon>Stylonychinae</taxon>
        <taxon>Stylonychia</taxon>
    </lineage>
</organism>
<name>A0A078B863_STYLE</name>
<accession>A0A078B863</accession>
<reference evidence="1 2" key="1">
    <citation type="submission" date="2014-06" db="EMBL/GenBank/DDBJ databases">
        <authorList>
            <person name="Swart Estienne"/>
        </authorList>
    </citation>
    <scope>NUCLEOTIDE SEQUENCE [LARGE SCALE GENOMIC DNA]</scope>
    <source>
        <strain evidence="1 2">130c</strain>
    </source>
</reference>
<gene>
    <name evidence="1" type="primary">Contig6421.g6869</name>
    <name evidence="1" type="ORF">STYLEM_19739</name>
</gene>
<evidence type="ECO:0000313" key="1">
    <source>
        <dbReference type="EMBL" id="CDW90594.1"/>
    </source>
</evidence>
<keyword evidence="2" id="KW-1185">Reference proteome</keyword>